<feature type="region of interest" description="Disordered" evidence="1">
    <location>
        <begin position="15"/>
        <end position="43"/>
    </location>
</feature>
<evidence type="ECO:0000313" key="5">
    <source>
        <dbReference type="Proteomes" id="UP000596661"/>
    </source>
</evidence>
<feature type="compositionally biased region" description="Polar residues" evidence="1">
    <location>
        <begin position="299"/>
        <end position="309"/>
    </location>
</feature>
<evidence type="ECO:0000259" key="2">
    <source>
        <dbReference type="Pfam" id="PF22936"/>
    </source>
</evidence>
<dbReference type="InterPro" id="IPR054722">
    <property type="entry name" value="PolX-like_BBD"/>
</dbReference>
<dbReference type="EnsemblPlants" id="evm.model.05.612">
    <property type="protein sequence ID" value="cds.evm.model.05.612"/>
    <property type="gene ID" value="evm.TU.05.612"/>
</dbReference>
<evidence type="ECO:0000256" key="1">
    <source>
        <dbReference type="SAM" id="MobiDB-lite"/>
    </source>
</evidence>
<feature type="region of interest" description="Disordered" evidence="1">
    <location>
        <begin position="272"/>
        <end position="309"/>
    </location>
</feature>
<proteinExistence type="predicted"/>
<name>A0A803PR45_CANSA</name>
<evidence type="ECO:0000313" key="4">
    <source>
        <dbReference type="EnsemblPlants" id="cds.evm.model.05.612"/>
    </source>
</evidence>
<reference evidence="4" key="1">
    <citation type="submission" date="2018-11" db="EMBL/GenBank/DDBJ databases">
        <authorList>
            <person name="Grassa J C."/>
        </authorList>
    </citation>
    <scope>NUCLEOTIDE SEQUENCE [LARGE SCALE GENOMIC DNA]</scope>
</reference>
<feature type="domain" description="Retrovirus-related Pol polyprotein from transposon TNT 1-94-like beta-barrel" evidence="2">
    <location>
        <begin position="63"/>
        <end position="134"/>
    </location>
</feature>
<accession>A0A803PR45</accession>
<organism evidence="4 5">
    <name type="scientific">Cannabis sativa</name>
    <name type="common">Hemp</name>
    <name type="synonym">Marijuana</name>
    <dbReference type="NCBI Taxonomy" id="3483"/>
    <lineage>
        <taxon>Eukaryota</taxon>
        <taxon>Viridiplantae</taxon>
        <taxon>Streptophyta</taxon>
        <taxon>Embryophyta</taxon>
        <taxon>Tracheophyta</taxon>
        <taxon>Spermatophyta</taxon>
        <taxon>Magnoliopsida</taxon>
        <taxon>eudicotyledons</taxon>
        <taxon>Gunneridae</taxon>
        <taxon>Pentapetalae</taxon>
        <taxon>rosids</taxon>
        <taxon>fabids</taxon>
        <taxon>Rosales</taxon>
        <taxon>Cannabaceae</taxon>
        <taxon>Cannabis</taxon>
    </lineage>
</organism>
<dbReference type="Pfam" id="PF22936">
    <property type="entry name" value="Pol_BBD"/>
    <property type="match status" value="1"/>
</dbReference>
<evidence type="ECO:0000259" key="3">
    <source>
        <dbReference type="Pfam" id="PF25597"/>
    </source>
</evidence>
<reference evidence="4" key="2">
    <citation type="submission" date="2021-03" db="UniProtKB">
        <authorList>
            <consortium name="EnsemblPlants"/>
        </authorList>
    </citation>
    <scope>IDENTIFICATION</scope>
</reference>
<keyword evidence="5" id="KW-1185">Reference proteome</keyword>
<dbReference type="InterPro" id="IPR057670">
    <property type="entry name" value="SH3_retrovirus"/>
</dbReference>
<feature type="compositionally biased region" description="Polar residues" evidence="1">
    <location>
        <begin position="279"/>
        <end position="288"/>
    </location>
</feature>
<dbReference type="Pfam" id="PF25597">
    <property type="entry name" value="SH3_retrovirus"/>
    <property type="match status" value="1"/>
</dbReference>
<dbReference type="EMBL" id="UZAU01000435">
    <property type="status" value="NOT_ANNOTATED_CDS"/>
    <property type="molecule type" value="Genomic_DNA"/>
</dbReference>
<evidence type="ECO:0008006" key="6">
    <source>
        <dbReference type="Google" id="ProtNLM"/>
    </source>
</evidence>
<sequence length="309" mass="34076">MHQCGTICRAKQSDPNLIIPRNNSNNNRGGGSNRGRGRGGRNPKPTCQVCGRYGHSAAICYNSNHLTANQDNMSNKSVYNGKDRLTVGDGNQLHISHVGSSTLQSDSGNKLLLNDVLHVPKIAKNLISISKLTADNKVFVEFFSDVCFVKDMETKMVVLRGRLKDGLYQLQGATKPLHLENSSPGLSNSRPESLYLCFSPFSAIVESMSQSKSSSSSRYSEVHKGYKCLSSTGRLYISRHVQFNERDFPFSAGFLNNYRQESDVTISSPDAWFELPIQQPDSTQTSHTPEPDDKPEDTLPTSPDSTPVD</sequence>
<protein>
    <recommendedName>
        <fullName evidence="6">Retrovirus-related Pol polyprotein from transposon TNT 1-94</fullName>
    </recommendedName>
</protein>
<feature type="domain" description="Retroviral polymerase SH3-like" evidence="3">
    <location>
        <begin position="219"/>
        <end position="251"/>
    </location>
</feature>
<dbReference type="Proteomes" id="UP000596661">
    <property type="component" value="Chromosome 5"/>
</dbReference>
<dbReference type="AlphaFoldDB" id="A0A803PR45"/>
<dbReference type="Gramene" id="evm.model.05.612">
    <property type="protein sequence ID" value="cds.evm.model.05.612"/>
    <property type="gene ID" value="evm.TU.05.612"/>
</dbReference>